<accession>A0A6J7CWQ7</accession>
<dbReference type="EMBL" id="CAFBLS010000020">
    <property type="protein sequence ID" value="CAB4862070.1"/>
    <property type="molecule type" value="Genomic_DNA"/>
</dbReference>
<reference evidence="1" key="1">
    <citation type="submission" date="2020-05" db="EMBL/GenBank/DDBJ databases">
        <authorList>
            <person name="Chiriac C."/>
            <person name="Salcher M."/>
            <person name="Ghai R."/>
            <person name="Kavagutti S V."/>
        </authorList>
    </citation>
    <scope>NUCLEOTIDE SEQUENCE</scope>
</reference>
<proteinExistence type="predicted"/>
<evidence type="ECO:0000313" key="1">
    <source>
        <dbReference type="EMBL" id="CAB4862070.1"/>
    </source>
</evidence>
<dbReference type="AlphaFoldDB" id="A0A6J7CWQ7"/>
<name>A0A6J7CWQ7_9ZZZZ</name>
<gene>
    <name evidence="1" type="ORF">UFOPK3402_00260</name>
</gene>
<protein>
    <submittedName>
        <fullName evidence="1">Unannotated protein</fullName>
    </submittedName>
</protein>
<organism evidence="1">
    <name type="scientific">freshwater metagenome</name>
    <dbReference type="NCBI Taxonomy" id="449393"/>
    <lineage>
        <taxon>unclassified sequences</taxon>
        <taxon>metagenomes</taxon>
        <taxon>ecological metagenomes</taxon>
    </lineage>
</organism>
<sequence length="58" mass="6380">MRMPIEIKYRRVRPVCSWLRPRCAPVIVKTSSGTSLGDLNLATTVRYAPIGHPASAQG</sequence>